<name>A0A973WWG0_9BRAD</name>
<comment type="caution">
    <text evidence="7">The sequence shown here is derived from an EMBL/GenBank/DDBJ whole genome shotgun (WGS) entry which is preliminary data.</text>
</comment>
<evidence type="ECO:0000256" key="1">
    <source>
        <dbReference type="ARBA" id="ARBA00004141"/>
    </source>
</evidence>
<dbReference type="InterPro" id="IPR045861">
    <property type="entry name" value="CorA_cytoplasmic_dom"/>
</dbReference>
<dbReference type="GO" id="GO:0016020">
    <property type="term" value="C:membrane"/>
    <property type="evidence" value="ECO:0007669"/>
    <property type="project" value="UniProtKB-SubCell"/>
</dbReference>
<proteinExistence type="inferred from homology"/>
<dbReference type="CDD" id="cd12837">
    <property type="entry name" value="EcCorA-like_u1"/>
    <property type="match status" value="1"/>
</dbReference>
<dbReference type="SUPFAM" id="SSF143865">
    <property type="entry name" value="CorA soluble domain-like"/>
    <property type="match status" value="1"/>
</dbReference>
<dbReference type="AlphaFoldDB" id="A0A973WWG0"/>
<organism evidence="7">
    <name type="scientific">Bradyrhizobium quebecense</name>
    <dbReference type="NCBI Taxonomy" id="2748629"/>
    <lineage>
        <taxon>Bacteria</taxon>
        <taxon>Pseudomonadati</taxon>
        <taxon>Pseudomonadota</taxon>
        <taxon>Alphaproteobacteria</taxon>
        <taxon>Hyphomicrobiales</taxon>
        <taxon>Nitrobacteraceae</taxon>
        <taxon>Bradyrhizobium</taxon>
    </lineage>
</organism>
<dbReference type="EMBL" id="JABWSX010000001">
    <property type="protein sequence ID" value="NVL09588.1"/>
    <property type="molecule type" value="Genomic_DNA"/>
</dbReference>
<dbReference type="PANTHER" id="PTHR47685">
    <property type="entry name" value="MAGNESIUM TRANSPORT PROTEIN CORA"/>
    <property type="match status" value="1"/>
</dbReference>
<dbReference type="Gene3D" id="1.20.58.340">
    <property type="entry name" value="Magnesium transport protein CorA, transmembrane region"/>
    <property type="match status" value="2"/>
</dbReference>
<accession>A0A973WWG0</accession>
<dbReference type="Pfam" id="PF01544">
    <property type="entry name" value="CorA"/>
    <property type="match status" value="1"/>
</dbReference>
<dbReference type="InterPro" id="IPR002523">
    <property type="entry name" value="MgTranspt_CorA/ZnTranspt_ZntB"/>
</dbReference>
<dbReference type="PANTHER" id="PTHR47685:SF1">
    <property type="entry name" value="MAGNESIUM TRANSPORT PROTEIN CORA"/>
    <property type="match status" value="1"/>
</dbReference>
<keyword evidence="3 6" id="KW-0812">Transmembrane</keyword>
<dbReference type="FunFam" id="1.20.58.340:FF:000040">
    <property type="entry name" value="Magnesium transporter"/>
    <property type="match status" value="1"/>
</dbReference>
<evidence type="ECO:0000256" key="6">
    <source>
        <dbReference type="SAM" id="Phobius"/>
    </source>
</evidence>
<protein>
    <submittedName>
        <fullName evidence="7">Magnesium transporter CorA family protein</fullName>
    </submittedName>
</protein>
<dbReference type="GO" id="GO:0015099">
    <property type="term" value="F:nickel cation transmembrane transporter activity"/>
    <property type="evidence" value="ECO:0007669"/>
    <property type="project" value="TreeGrafter"/>
</dbReference>
<comment type="subcellular location">
    <subcellularLocation>
        <location evidence="1">Membrane</location>
        <topology evidence="1">Multi-pass membrane protein</topology>
    </subcellularLocation>
</comment>
<evidence type="ECO:0000256" key="2">
    <source>
        <dbReference type="ARBA" id="ARBA00009765"/>
    </source>
</evidence>
<feature type="transmembrane region" description="Helical" evidence="6">
    <location>
        <begin position="299"/>
        <end position="323"/>
    </location>
</feature>
<comment type="similarity">
    <text evidence="2">Belongs to the CorA metal ion transporter (MIT) (TC 1.A.35) family.</text>
</comment>
<evidence type="ECO:0000256" key="4">
    <source>
        <dbReference type="ARBA" id="ARBA00022989"/>
    </source>
</evidence>
<reference evidence="7" key="1">
    <citation type="submission" date="2020-06" db="EMBL/GenBank/DDBJ databases">
        <title>Whole Genome Sequence of Bradyrhizobium sp. Strain 66S1MB.</title>
        <authorList>
            <person name="Bromfield E."/>
            <person name="Cloutier S."/>
        </authorList>
    </citation>
    <scope>NUCLEOTIDE SEQUENCE</scope>
    <source>
        <strain evidence="7">66S1MB</strain>
    </source>
</reference>
<evidence type="ECO:0000256" key="3">
    <source>
        <dbReference type="ARBA" id="ARBA00022692"/>
    </source>
</evidence>
<dbReference type="InterPro" id="IPR045863">
    <property type="entry name" value="CorA_TM1_TM2"/>
</dbReference>
<sequence length="329" mass="36937">MLSVFVPSDFSLKKAAATDLGVLPEAAVWVDLVNPTVEEDRAVERLAGIAVPTREDMQEIEISSRLYIENSARYMTATLMCQSDTDMPRTTAVTFILTGHRLVTVRYDLPKPFALVENKLARACSPGITGEQVLMELLDAVIDRCADILERCGADIDQVSHDIFEPESQRHGHAKQYSQILIAIGRKGDLTSKVRESLVSIGRLVTFLSAIVEGVKWSKDMREQLKTMQRDVASLTDHASYLSNKITFVLDAMLGVVNLEQNNIIKLFSVMAVVLMPPTLIASVYGMNFKIMPELEWTHGYPFALVLMLMLMLIAAIVPYWIFKWKKWL</sequence>
<dbReference type="RefSeq" id="WP_176532936.1">
    <property type="nucleotide sequence ID" value="NZ_CP088022.1"/>
</dbReference>
<evidence type="ECO:0000256" key="5">
    <source>
        <dbReference type="ARBA" id="ARBA00023136"/>
    </source>
</evidence>
<dbReference type="SUPFAM" id="SSF144083">
    <property type="entry name" value="Magnesium transport protein CorA, transmembrane region"/>
    <property type="match status" value="1"/>
</dbReference>
<keyword evidence="4 6" id="KW-1133">Transmembrane helix</keyword>
<dbReference type="InterPro" id="IPR050829">
    <property type="entry name" value="CorA_MIT"/>
</dbReference>
<dbReference type="GO" id="GO:0015095">
    <property type="term" value="F:magnesium ion transmembrane transporter activity"/>
    <property type="evidence" value="ECO:0007669"/>
    <property type="project" value="TreeGrafter"/>
</dbReference>
<gene>
    <name evidence="7" type="ORF">HU230_28155</name>
</gene>
<evidence type="ECO:0000313" key="7">
    <source>
        <dbReference type="EMBL" id="NVL09588.1"/>
    </source>
</evidence>
<dbReference type="Gene3D" id="3.30.460.20">
    <property type="entry name" value="CorA soluble domain-like"/>
    <property type="match status" value="1"/>
</dbReference>
<dbReference type="GO" id="GO:0015087">
    <property type="term" value="F:cobalt ion transmembrane transporter activity"/>
    <property type="evidence" value="ECO:0007669"/>
    <property type="project" value="TreeGrafter"/>
</dbReference>
<keyword evidence="5 6" id="KW-0472">Membrane</keyword>
<feature type="transmembrane region" description="Helical" evidence="6">
    <location>
        <begin position="267"/>
        <end position="287"/>
    </location>
</feature>